<sequence>MPERLEFHILEQPEPCMLEGQVLYMPERLKLRKSEPCTPELCTLVGPELCILERPELHRPEQPRPCTLELPEPCMLEQPELCMLEGPELCMLEGPELCMLEEPELCRPELGRLGQVPYRPGTYKTLPVCIQNIWLRLRT</sequence>
<evidence type="ECO:0000313" key="1">
    <source>
        <dbReference type="EMBL" id="KZS12040.1"/>
    </source>
</evidence>
<proteinExistence type="predicted"/>
<dbReference type="EMBL" id="LRGB01001409">
    <property type="protein sequence ID" value="KZS12040.1"/>
    <property type="molecule type" value="Genomic_DNA"/>
</dbReference>
<keyword evidence="2" id="KW-1185">Reference proteome</keyword>
<gene>
    <name evidence="1" type="ORF">APZ42_023150</name>
</gene>
<comment type="caution">
    <text evidence="1">The sequence shown here is derived from an EMBL/GenBank/DDBJ whole genome shotgun (WGS) entry which is preliminary data.</text>
</comment>
<protein>
    <submittedName>
        <fullName evidence="1">Uncharacterized protein</fullName>
    </submittedName>
</protein>
<organism evidence="1 2">
    <name type="scientific">Daphnia magna</name>
    <dbReference type="NCBI Taxonomy" id="35525"/>
    <lineage>
        <taxon>Eukaryota</taxon>
        <taxon>Metazoa</taxon>
        <taxon>Ecdysozoa</taxon>
        <taxon>Arthropoda</taxon>
        <taxon>Crustacea</taxon>
        <taxon>Branchiopoda</taxon>
        <taxon>Diplostraca</taxon>
        <taxon>Cladocera</taxon>
        <taxon>Anomopoda</taxon>
        <taxon>Daphniidae</taxon>
        <taxon>Daphnia</taxon>
    </lineage>
</organism>
<dbReference type="Pfam" id="PF02389">
    <property type="entry name" value="Cornifin"/>
    <property type="match status" value="1"/>
</dbReference>
<reference evidence="1 2" key="1">
    <citation type="submission" date="2016-03" db="EMBL/GenBank/DDBJ databases">
        <title>EvidentialGene: Evidence-directed Construction of Genes on Genomes.</title>
        <authorList>
            <person name="Gilbert D.G."/>
            <person name="Choi J.-H."/>
            <person name="Mockaitis K."/>
            <person name="Colbourne J."/>
            <person name="Pfrender M."/>
        </authorList>
    </citation>
    <scope>NUCLEOTIDE SEQUENCE [LARGE SCALE GENOMIC DNA]</scope>
    <source>
        <strain evidence="1 2">Xinb3</strain>
        <tissue evidence="1">Complete organism</tissue>
    </source>
</reference>
<dbReference type="AlphaFoldDB" id="A0A164V7B6"/>
<dbReference type="STRING" id="35525.A0A164V7B6"/>
<evidence type="ECO:0000313" key="2">
    <source>
        <dbReference type="Proteomes" id="UP000076858"/>
    </source>
</evidence>
<dbReference type="Proteomes" id="UP000076858">
    <property type="component" value="Unassembled WGS sequence"/>
</dbReference>
<name>A0A164V7B6_9CRUS</name>
<accession>A0A164V7B6</accession>